<reference evidence="1 2" key="1">
    <citation type="submission" date="2016-06" db="UniProtKB">
        <authorList>
            <consortium name="WormBaseParasite"/>
        </authorList>
    </citation>
    <scope>IDENTIFICATION</scope>
</reference>
<dbReference type="AlphaFoldDB" id="A0A183ERD7"/>
<evidence type="ECO:0000313" key="2">
    <source>
        <dbReference type="WBParaSite" id="GPUH_0002650001-mRNA-1"/>
    </source>
</evidence>
<evidence type="ECO:0000313" key="1">
    <source>
        <dbReference type="WBParaSite" id="GPUH_0002355801-mRNA-1"/>
    </source>
</evidence>
<protein>
    <submittedName>
        <fullName evidence="1 2">NAD(P)-dependent oxidoreductase</fullName>
    </submittedName>
</protein>
<organism evidence="1">
    <name type="scientific">Gongylonema pulchrum</name>
    <dbReference type="NCBI Taxonomy" id="637853"/>
    <lineage>
        <taxon>Eukaryota</taxon>
        <taxon>Metazoa</taxon>
        <taxon>Ecdysozoa</taxon>
        <taxon>Nematoda</taxon>
        <taxon>Chromadorea</taxon>
        <taxon>Rhabditida</taxon>
        <taxon>Spirurina</taxon>
        <taxon>Spiruromorpha</taxon>
        <taxon>Spiruroidea</taxon>
        <taxon>Gongylonematidae</taxon>
        <taxon>Gongylonema</taxon>
    </lineage>
</organism>
<accession>A0A183ERD7</accession>
<dbReference type="WBParaSite" id="GPUH_0002650001-mRNA-1">
    <property type="protein sequence ID" value="GPUH_0002650001-mRNA-1"/>
    <property type="gene ID" value="GPUH_0002650001"/>
</dbReference>
<sequence>LDDCVPALLDLMEKRVGGNLNLVNPEPISLTQILELYKEIVCPDLHHYEVVDATSGKGLELCATKGNCTLDASKLEELCPGLLISFLVKRYQETLVK</sequence>
<proteinExistence type="predicted"/>
<name>A0A183ERD7_9BILA</name>
<dbReference type="Gene3D" id="3.40.50.720">
    <property type="entry name" value="NAD(P)-binding Rossmann-like Domain"/>
    <property type="match status" value="1"/>
</dbReference>
<dbReference type="WBParaSite" id="GPUH_0002355801-mRNA-1">
    <property type="protein sequence ID" value="GPUH_0002355801-mRNA-1"/>
    <property type="gene ID" value="GPUH_0002355801"/>
</dbReference>